<reference evidence="2 3" key="1">
    <citation type="journal article" date="2018" name="Sci. Rep.">
        <title>Comparative analysis of the Pocillopora damicornis genome highlights role of immune system in coral evolution.</title>
        <authorList>
            <person name="Cunning R."/>
            <person name="Bay R.A."/>
            <person name="Gillette P."/>
            <person name="Baker A.C."/>
            <person name="Traylor-Knowles N."/>
        </authorList>
    </citation>
    <scope>NUCLEOTIDE SEQUENCE [LARGE SCALE GENOMIC DNA]</scope>
    <source>
        <strain evidence="2">RSMAS</strain>
        <tissue evidence="2">Whole animal</tissue>
    </source>
</reference>
<dbReference type="OrthoDB" id="5960351at2759"/>
<evidence type="ECO:0000313" key="2">
    <source>
        <dbReference type="EMBL" id="RMX38889.1"/>
    </source>
</evidence>
<protein>
    <recommendedName>
        <fullName evidence="1">Reverse transcriptase domain-containing protein</fullName>
    </recommendedName>
</protein>
<organism evidence="2 3">
    <name type="scientific">Pocillopora damicornis</name>
    <name type="common">Cauliflower coral</name>
    <name type="synonym">Millepora damicornis</name>
    <dbReference type="NCBI Taxonomy" id="46731"/>
    <lineage>
        <taxon>Eukaryota</taxon>
        <taxon>Metazoa</taxon>
        <taxon>Cnidaria</taxon>
        <taxon>Anthozoa</taxon>
        <taxon>Hexacorallia</taxon>
        <taxon>Scleractinia</taxon>
        <taxon>Astrocoeniina</taxon>
        <taxon>Pocilloporidae</taxon>
        <taxon>Pocillopora</taxon>
    </lineage>
</organism>
<evidence type="ECO:0000259" key="1">
    <source>
        <dbReference type="PROSITE" id="PS50878"/>
    </source>
</evidence>
<comment type="caution">
    <text evidence="2">The sequence shown here is derived from an EMBL/GenBank/DDBJ whole genome shotgun (WGS) entry which is preliminary data.</text>
</comment>
<feature type="domain" description="Reverse transcriptase" evidence="1">
    <location>
        <begin position="95"/>
        <end position="346"/>
    </location>
</feature>
<keyword evidence="3" id="KW-1185">Reference proteome</keyword>
<dbReference type="SUPFAM" id="SSF56672">
    <property type="entry name" value="DNA/RNA polymerases"/>
    <property type="match status" value="1"/>
</dbReference>
<accession>A0A3M6TC54</accession>
<dbReference type="AlphaFoldDB" id="A0A3M6TC54"/>
<dbReference type="PROSITE" id="PS50878">
    <property type="entry name" value="RT_POL"/>
    <property type="match status" value="1"/>
</dbReference>
<sequence>MGNGTENLSIAKIMNQYFVSMGKVQAKPFQNISTAFTSDTPSSKFHLDNVNVNFVRNALKSLKPNKAVGLDKLSARLLKDASNVIAQTLTGLINKSFSDGVFPRVWKCAKVIALFKDGDKSIKDNYRPISILPTISKIIERSAHIQLSSFLEVNRLLSQSQFGFQLKRSTSTALIDFTDQVLENMDKGCVTGTVFPDFHKVFNTVNYLLLINKLKSLGVAGKSLEWFRSSLTGGVKKTMCVNALSASAKVTMGVPQGSILRPLLFLVYIDGVQSELQHSKMTIFADDIAFNCHENSQTNLQSKLNADLAATTSWLHNNKLTLNVTKSKFMVIGGRDKLSQFNDIALVANNDQLETLPNSSI</sequence>
<name>A0A3M6TC54_POCDA</name>
<dbReference type="PANTHER" id="PTHR33332">
    <property type="entry name" value="REVERSE TRANSCRIPTASE DOMAIN-CONTAINING PROTEIN"/>
    <property type="match status" value="1"/>
</dbReference>
<dbReference type="Pfam" id="PF00078">
    <property type="entry name" value="RVT_1"/>
    <property type="match status" value="1"/>
</dbReference>
<evidence type="ECO:0000313" key="3">
    <source>
        <dbReference type="Proteomes" id="UP000275408"/>
    </source>
</evidence>
<dbReference type="Proteomes" id="UP000275408">
    <property type="component" value="Unassembled WGS sequence"/>
</dbReference>
<gene>
    <name evidence="2" type="ORF">pdam_00024486</name>
</gene>
<dbReference type="InterPro" id="IPR043502">
    <property type="entry name" value="DNA/RNA_pol_sf"/>
</dbReference>
<dbReference type="STRING" id="46731.A0A3M6TC54"/>
<dbReference type="InterPro" id="IPR000477">
    <property type="entry name" value="RT_dom"/>
</dbReference>
<dbReference type="CDD" id="cd01650">
    <property type="entry name" value="RT_nLTR_like"/>
    <property type="match status" value="1"/>
</dbReference>
<proteinExistence type="predicted"/>
<dbReference type="EMBL" id="RCHS01003927">
    <property type="protein sequence ID" value="RMX38889.1"/>
    <property type="molecule type" value="Genomic_DNA"/>
</dbReference>